<organism evidence="3 4">
    <name type="scientific">Ktedonobacter robiniae</name>
    <dbReference type="NCBI Taxonomy" id="2778365"/>
    <lineage>
        <taxon>Bacteria</taxon>
        <taxon>Bacillati</taxon>
        <taxon>Chloroflexota</taxon>
        <taxon>Ktedonobacteria</taxon>
        <taxon>Ktedonobacterales</taxon>
        <taxon>Ktedonobacteraceae</taxon>
        <taxon>Ktedonobacter</taxon>
    </lineage>
</organism>
<comment type="caution">
    <text evidence="3">The sequence shown here is derived from an EMBL/GenBank/DDBJ whole genome shotgun (WGS) entry which is preliminary data.</text>
</comment>
<evidence type="ECO:0000256" key="1">
    <source>
        <dbReference type="SAM" id="MobiDB-lite"/>
    </source>
</evidence>
<feature type="compositionally biased region" description="Basic and acidic residues" evidence="1">
    <location>
        <begin position="399"/>
        <end position="410"/>
    </location>
</feature>
<accession>A0ABQ3V8W2</accession>
<evidence type="ECO:0000313" key="3">
    <source>
        <dbReference type="EMBL" id="GHO60972.1"/>
    </source>
</evidence>
<proteinExistence type="predicted"/>
<feature type="compositionally biased region" description="Polar residues" evidence="1">
    <location>
        <begin position="415"/>
        <end position="425"/>
    </location>
</feature>
<dbReference type="Pfam" id="PF25873">
    <property type="entry name" value="WHD_MalT"/>
    <property type="match status" value="1"/>
</dbReference>
<keyword evidence="4" id="KW-1185">Reference proteome</keyword>
<protein>
    <recommendedName>
        <fullName evidence="2">MalT-like winged helix domain-containing protein</fullName>
    </recommendedName>
</protein>
<dbReference type="EMBL" id="BNJG01000008">
    <property type="protein sequence ID" value="GHO60972.1"/>
    <property type="molecule type" value="Genomic_DNA"/>
</dbReference>
<evidence type="ECO:0000313" key="4">
    <source>
        <dbReference type="Proteomes" id="UP000654345"/>
    </source>
</evidence>
<reference evidence="3 4" key="1">
    <citation type="journal article" date="2021" name="Int. J. Syst. Evol. Microbiol.">
        <title>Reticulibacter mediterranei gen. nov., sp. nov., within the new family Reticulibacteraceae fam. nov., and Ktedonospora formicarum gen. nov., sp. nov., Ktedonobacter robiniae sp. nov., Dictyobacter formicarum sp. nov. and Dictyobacter arantiisoli sp. nov., belonging to the class Ktedonobacteria.</title>
        <authorList>
            <person name="Yabe S."/>
            <person name="Zheng Y."/>
            <person name="Wang C.M."/>
            <person name="Sakai Y."/>
            <person name="Abe K."/>
            <person name="Yokota A."/>
            <person name="Donadio S."/>
            <person name="Cavaletti L."/>
            <person name="Monciardini P."/>
        </authorList>
    </citation>
    <scope>NUCLEOTIDE SEQUENCE [LARGE SCALE GENOMIC DNA]</scope>
    <source>
        <strain evidence="3 4">SOSP1-30</strain>
    </source>
</reference>
<name>A0ABQ3V8W2_9CHLR</name>
<evidence type="ECO:0000259" key="2">
    <source>
        <dbReference type="Pfam" id="PF25873"/>
    </source>
</evidence>
<feature type="domain" description="MalT-like winged helix" evidence="2">
    <location>
        <begin position="197"/>
        <end position="282"/>
    </location>
</feature>
<dbReference type="Proteomes" id="UP000654345">
    <property type="component" value="Unassembled WGS sequence"/>
</dbReference>
<dbReference type="InterPro" id="IPR059106">
    <property type="entry name" value="WHD_MalT"/>
</dbReference>
<sequence>MAWLSLEELDDDPIRFWDLVIAALRRCRPALGETALTLLHSPQSLPLSICLAALLQEVEQNAQDLILLLDDYHVISDQTIIDSMLFLIEHLPTSLHLVLISRTDPDLPLSRLRVRGQLLEIRDQDLRFSKPEAASFLRDAMSLPLSEDNVSTLSQRTEGWIAGLHLAALSLRKRPDHAAFVKDFAGTHRHLLDYVQQDILAPLPESLQNFLLQTAILPRMNAALCQAVTEAPGESESQQRLQALEQANLFLVPLDEQRRWYRYHDLFREALLARLHSSHPQLVPLLHLRAARFYEARSEWREAITHALAASDHVYAASLMELAAGSFWSRGETKTLHSWVFSLPDAVLCEHLYLALGAAFRFFDAVNLSSQEIYVGMVTQVEHTFTRLEALLPTPHTRLRQEQPHREISKAEGYGSSSVCSNCEP</sequence>
<feature type="region of interest" description="Disordered" evidence="1">
    <location>
        <begin position="399"/>
        <end position="425"/>
    </location>
</feature>
<gene>
    <name evidence="3" type="ORF">KSB_94470</name>
</gene>